<dbReference type="EMBL" id="CAJJDM010000023">
    <property type="protein sequence ID" value="CAD8057045.1"/>
    <property type="molecule type" value="Genomic_DNA"/>
</dbReference>
<evidence type="ECO:0000256" key="2">
    <source>
        <dbReference type="ARBA" id="ARBA00022490"/>
    </source>
</evidence>
<feature type="domain" description="Katanin p80 subunit C-terminal" evidence="8">
    <location>
        <begin position="569"/>
        <end position="731"/>
    </location>
</feature>
<comment type="function">
    <text evidence="5">May participate in a complex which severs microtubules in an ATP-dependent manner. Microtubule severing may promote rapid reorganization of cellular microtubule arrays.</text>
</comment>
<evidence type="ECO:0000313" key="9">
    <source>
        <dbReference type="EMBL" id="CAD8057045.1"/>
    </source>
</evidence>
<dbReference type="Proteomes" id="UP000688137">
    <property type="component" value="Unassembled WGS sequence"/>
</dbReference>
<dbReference type="GO" id="GO:0007019">
    <property type="term" value="P:microtubule depolymerization"/>
    <property type="evidence" value="ECO:0007669"/>
    <property type="project" value="TreeGrafter"/>
</dbReference>
<dbReference type="GO" id="GO:0051013">
    <property type="term" value="P:microtubule severing"/>
    <property type="evidence" value="ECO:0007669"/>
    <property type="project" value="UniProtKB-UniRule"/>
</dbReference>
<comment type="subcellular location">
    <subcellularLocation>
        <location evidence="1 5">Cytoplasm</location>
        <location evidence="1 5">Cytoskeleton</location>
    </subcellularLocation>
</comment>
<dbReference type="Pfam" id="PF13925">
    <property type="entry name" value="Katanin_con80"/>
    <property type="match status" value="1"/>
</dbReference>
<dbReference type="SMART" id="SM00320">
    <property type="entry name" value="WD40"/>
    <property type="match status" value="6"/>
</dbReference>
<dbReference type="CDD" id="cd00200">
    <property type="entry name" value="WD40"/>
    <property type="match status" value="1"/>
</dbReference>
<evidence type="ECO:0000256" key="5">
    <source>
        <dbReference type="HAMAP-Rule" id="MF_03022"/>
    </source>
</evidence>
<feature type="repeat" description="WD" evidence="6">
    <location>
        <begin position="187"/>
        <end position="228"/>
    </location>
</feature>
<dbReference type="InterPro" id="IPR019775">
    <property type="entry name" value="WD40_repeat_CS"/>
</dbReference>
<gene>
    <name evidence="9" type="ORF">PPRIM_AZ9-3.1.T0250223</name>
</gene>
<comment type="similarity">
    <text evidence="5">Belongs to the WD repeat KATNB1 family.</text>
</comment>
<evidence type="ECO:0000256" key="3">
    <source>
        <dbReference type="ARBA" id="ARBA00022701"/>
    </source>
</evidence>
<dbReference type="PROSITE" id="PS50082">
    <property type="entry name" value="WD_REPEATS_2"/>
    <property type="match status" value="4"/>
</dbReference>
<evidence type="ECO:0000256" key="4">
    <source>
        <dbReference type="ARBA" id="ARBA00023212"/>
    </source>
</evidence>
<evidence type="ECO:0000256" key="1">
    <source>
        <dbReference type="ARBA" id="ARBA00004245"/>
    </source>
</evidence>
<evidence type="ECO:0000259" key="8">
    <source>
        <dbReference type="Pfam" id="PF13925"/>
    </source>
</evidence>
<evidence type="ECO:0000313" key="10">
    <source>
        <dbReference type="Proteomes" id="UP000688137"/>
    </source>
</evidence>
<feature type="region of interest" description="Disordered" evidence="7">
    <location>
        <begin position="319"/>
        <end position="360"/>
    </location>
</feature>
<dbReference type="GO" id="GO:0005874">
    <property type="term" value="C:microtubule"/>
    <property type="evidence" value="ECO:0007669"/>
    <property type="project" value="UniProtKB-KW"/>
</dbReference>
<dbReference type="GO" id="GO:0008017">
    <property type="term" value="F:microtubule binding"/>
    <property type="evidence" value="ECO:0007669"/>
    <property type="project" value="UniProtKB-UniRule"/>
</dbReference>
<evidence type="ECO:0000256" key="6">
    <source>
        <dbReference type="PROSITE-ProRule" id="PRU00221"/>
    </source>
</evidence>
<keyword evidence="2 5" id="KW-0963">Cytoplasm</keyword>
<dbReference type="InterPro" id="IPR028021">
    <property type="entry name" value="Katanin_C-terminal"/>
</dbReference>
<name>A0A8S1KSZ6_PARPR</name>
<feature type="repeat" description="WD" evidence="6">
    <location>
        <begin position="58"/>
        <end position="99"/>
    </location>
</feature>
<dbReference type="HAMAP" id="MF_03022">
    <property type="entry name" value="Katanin_p80_B1"/>
    <property type="match status" value="1"/>
</dbReference>
<dbReference type="InterPro" id="IPR001680">
    <property type="entry name" value="WD40_rpt"/>
</dbReference>
<comment type="caution">
    <text evidence="9">The sequence shown here is derived from an EMBL/GenBank/DDBJ whole genome shotgun (WGS) entry which is preliminary data.</text>
</comment>
<accession>A0A8S1KSZ6</accession>
<reference evidence="9" key="1">
    <citation type="submission" date="2021-01" db="EMBL/GenBank/DDBJ databases">
        <authorList>
            <consortium name="Genoscope - CEA"/>
            <person name="William W."/>
        </authorList>
    </citation>
    <scope>NUCLEOTIDE SEQUENCE</scope>
</reference>
<dbReference type="PANTHER" id="PTHR19845:SF0">
    <property type="entry name" value="KATANIN P80 WD40 REPEAT-CONTAINING SUBUNIT B1"/>
    <property type="match status" value="1"/>
</dbReference>
<keyword evidence="10" id="KW-1185">Reference proteome</keyword>
<dbReference type="AlphaFoldDB" id="A0A8S1KSZ6"/>
<evidence type="ECO:0000256" key="7">
    <source>
        <dbReference type="SAM" id="MobiDB-lite"/>
    </source>
</evidence>
<proteinExistence type="inferred from homology"/>
<keyword evidence="6" id="KW-0853">WD repeat</keyword>
<dbReference type="PROSITE" id="PS50294">
    <property type="entry name" value="WD_REPEATS_REGION"/>
    <property type="match status" value="3"/>
</dbReference>
<keyword evidence="4 5" id="KW-0206">Cytoskeleton</keyword>
<dbReference type="GO" id="GO:0008352">
    <property type="term" value="C:katanin complex"/>
    <property type="evidence" value="ECO:0007669"/>
    <property type="project" value="InterPro"/>
</dbReference>
<dbReference type="FunFam" id="2.130.10.10:FF:002882">
    <property type="entry name" value="Katanin p80 WD40 repeat-containing subunit B1 homolog"/>
    <property type="match status" value="1"/>
</dbReference>
<dbReference type="PROSITE" id="PS00678">
    <property type="entry name" value="WD_REPEATS_1"/>
    <property type="match status" value="2"/>
</dbReference>
<protein>
    <recommendedName>
        <fullName evidence="5">Katanin p80 WD40 repeat-containing subunit B1 homolog</fullName>
    </recommendedName>
</protein>
<dbReference type="FunFam" id="2.130.10.10:FF:002881">
    <property type="entry name" value="Katanin p80 WD40 repeat-containing subunit B1 homolog"/>
    <property type="match status" value="1"/>
</dbReference>
<dbReference type="PANTHER" id="PTHR19845">
    <property type="entry name" value="KATANIN P80 SUBUNIT"/>
    <property type="match status" value="1"/>
</dbReference>
<dbReference type="Pfam" id="PF00400">
    <property type="entry name" value="WD40"/>
    <property type="match status" value="4"/>
</dbReference>
<feature type="repeat" description="WD" evidence="6">
    <location>
        <begin position="100"/>
        <end position="144"/>
    </location>
</feature>
<dbReference type="InterPro" id="IPR026962">
    <property type="entry name" value="KTNB1"/>
</dbReference>
<sequence length="746" mass="85802">MKKRNQKLSDLYVTSKVLCAKFGTYTKKLIVGGDEKNCVQIWQIGNQKPIATLSSQNNSNAQVEVASVNFSFNETEVFSGSNRGIINIWDVESQKQIQTLKGHTTCVNTLCIYPTEENKHLLLSGAYDTSIKLWDLRTKTAVNQFKGHSMQINALAVSPNCKLLSSGSNDGQVKIWDINQAKIIASFTQHDSQITCLSFNPVDKAMASGGGDRCVRYWDLDRLTQLSSTRTDTTPIQCILFEQNGKVLYSAAYDSLKVWDVEHDCQLLDNVESSWRGVLDLIVVQERDQLLGLASNVQSGFSLHGVNLKTICQDNKNVDVRSSGGVPKQRGRTPDKRSEIQTANSKPSDSESKVKSKPSLQMQAQNILNQDYQYDRQKSNEQFKEIQQQQQQQQQQQPYYQQQQIIGQPYVNNNAYQQLQQYPQQQMVYQYQIQQPQSFQQQAPLLYQQQPNPLYQQQQQQNQLYLQQNLLSQQSQQQLFQNHDSNQYYSNQVQTTMNQTMHTPQHNQQKLITYIQVPQVLPPNIDDEDKPQDESEIMASSDLTLSQFMMGDQNKEKFKQVDLIHEIVKDHNKVQSVLTQRINYMKPILHWWSNNNLKSAMNAITQVMEPSILQDALSLYSQSNKLGQVPIDSIPMLLEKARILIESKYSSYVRRGLDFAWTTLNQFRDEILNIKLFNQLSKADLAREERIQKYDRVIEQFKIIVQTPKLQKLIDGNKVDLSDLAKKFQIEVVGFLKKVNQNQMQN</sequence>
<keyword evidence="3 5" id="KW-0493">Microtubule</keyword>
<organism evidence="9 10">
    <name type="scientific">Paramecium primaurelia</name>
    <dbReference type="NCBI Taxonomy" id="5886"/>
    <lineage>
        <taxon>Eukaryota</taxon>
        <taxon>Sar</taxon>
        <taxon>Alveolata</taxon>
        <taxon>Ciliophora</taxon>
        <taxon>Intramacronucleata</taxon>
        <taxon>Oligohymenophorea</taxon>
        <taxon>Peniculida</taxon>
        <taxon>Parameciidae</taxon>
        <taxon>Paramecium</taxon>
    </lineage>
</organism>
<dbReference type="OMA" id="NNNAYQQ"/>
<feature type="repeat" description="WD" evidence="6">
    <location>
        <begin position="145"/>
        <end position="186"/>
    </location>
</feature>
<dbReference type="GO" id="GO:0005737">
    <property type="term" value="C:cytoplasm"/>
    <property type="evidence" value="ECO:0007669"/>
    <property type="project" value="UniProtKB-UniRule"/>
</dbReference>